<dbReference type="GO" id="GO:0008270">
    <property type="term" value="F:zinc ion binding"/>
    <property type="evidence" value="ECO:0007669"/>
    <property type="project" value="UniProtKB-KW"/>
</dbReference>
<feature type="domain" description="GRF-type" evidence="6">
    <location>
        <begin position="216"/>
        <end position="259"/>
    </location>
</feature>
<name>A0A7C8Z3T6_OPUST</name>
<feature type="domain" description="GRF-type" evidence="6">
    <location>
        <begin position="122"/>
        <end position="165"/>
    </location>
</feature>
<evidence type="ECO:0000259" key="6">
    <source>
        <dbReference type="PROSITE" id="PS51999"/>
    </source>
</evidence>
<dbReference type="PANTHER" id="PTHR33680">
    <property type="entry name" value="OS07G0190500 PROTEIN"/>
    <property type="match status" value="1"/>
</dbReference>
<evidence type="ECO:0000256" key="4">
    <source>
        <dbReference type="PROSITE-ProRule" id="PRU00047"/>
    </source>
</evidence>
<dbReference type="Pfam" id="PF06839">
    <property type="entry name" value="Zn_ribbon_GRF"/>
    <property type="match status" value="2"/>
</dbReference>
<dbReference type="Pfam" id="PF00098">
    <property type="entry name" value="zf-CCHC"/>
    <property type="match status" value="1"/>
</dbReference>
<evidence type="ECO:0000256" key="3">
    <source>
        <dbReference type="ARBA" id="ARBA00022833"/>
    </source>
</evidence>
<dbReference type="GO" id="GO:0003676">
    <property type="term" value="F:nucleic acid binding"/>
    <property type="evidence" value="ECO:0007669"/>
    <property type="project" value="InterPro"/>
</dbReference>
<dbReference type="EMBL" id="GISG01087688">
    <property type="protein sequence ID" value="MBA4633652.1"/>
    <property type="molecule type" value="Transcribed_RNA"/>
</dbReference>
<feature type="domain" description="CCHC-type" evidence="5">
    <location>
        <begin position="97"/>
        <end position="110"/>
    </location>
</feature>
<dbReference type="Gene3D" id="4.10.60.10">
    <property type="entry name" value="Zinc finger, CCHC-type"/>
    <property type="match status" value="1"/>
</dbReference>
<dbReference type="InterPro" id="IPR010666">
    <property type="entry name" value="Znf_GRF"/>
</dbReference>
<evidence type="ECO:0000259" key="5">
    <source>
        <dbReference type="PROSITE" id="PS50158"/>
    </source>
</evidence>
<dbReference type="InterPro" id="IPR036875">
    <property type="entry name" value="Znf_CCHC_sf"/>
</dbReference>
<dbReference type="AlphaFoldDB" id="A0A7C8Z3T6"/>
<dbReference type="SUPFAM" id="SSF57756">
    <property type="entry name" value="Retrovirus zinc finger-like domains"/>
    <property type="match status" value="1"/>
</dbReference>
<dbReference type="PANTHER" id="PTHR33680:SF1">
    <property type="entry name" value="OS05G0489500 PROTEIN"/>
    <property type="match status" value="1"/>
</dbReference>
<evidence type="ECO:0000256" key="1">
    <source>
        <dbReference type="ARBA" id="ARBA00022723"/>
    </source>
</evidence>
<keyword evidence="2 4" id="KW-0863">Zinc-finger</keyword>
<protein>
    <submittedName>
        <fullName evidence="7">Uncharacterized protein</fullName>
    </submittedName>
</protein>
<evidence type="ECO:0000256" key="2">
    <source>
        <dbReference type="ARBA" id="ARBA00022771"/>
    </source>
</evidence>
<sequence>MADLLAIIDDEEDAEFLSQLEAAEAKALSLFSSTKRRRVNPGCVDVKLEKSVEEIEEGAYTAALRGSKSLGWQKQSQVQVNKTYEPPSRAVAAGSACYKCGKEGHWAKDCGQESEPGVEKPCPCGMGSCLVLTASTERNQGRKFFRCPLRQENGGCGFFEWCDHSSGNCSTAEALSAERAWNNGGQQQSYQRPAFQEGHWAKDYDQSSTVAVEKSCACGLGSCLVLTANTERNRGRKFFRCPLRQENGGCGFFEWCDDSSGNHTYAEVESAWKDGRQQQFNQRPAYPEHHQKHHPCPR</sequence>
<proteinExistence type="predicted"/>
<keyword evidence="1" id="KW-0479">Metal-binding</keyword>
<dbReference type="PROSITE" id="PS50158">
    <property type="entry name" value="ZF_CCHC"/>
    <property type="match status" value="1"/>
</dbReference>
<accession>A0A7C8Z3T6</accession>
<dbReference type="InterPro" id="IPR001878">
    <property type="entry name" value="Znf_CCHC"/>
</dbReference>
<organism evidence="7">
    <name type="scientific">Opuntia streptacantha</name>
    <name type="common">Prickly pear cactus</name>
    <name type="synonym">Opuntia cardona</name>
    <dbReference type="NCBI Taxonomy" id="393608"/>
    <lineage>
        <taxon>Eukaryota</taxon>
        <taxon>Viridiplantae</taxon>
        <taxon>Streptophyta</taxon>
        <taxon>Embryophyta</taxon>
        <taxon>Tracheophyta</taxon>
        <taxon>Spermatophyta</taxon>
        <taxon>Magnoliopsida</taxon>
        <taxon>eudicotyledons</taxon>
        <taxon>Gunneridae</taxon>
        <taxon>Pentapetalae</taxon>
        <taxon>Caryophyllales</taxon>
        <taxon>Cactineae</taxon>
        <taxon>Cactaceae</taxon>
        <taxon>Opuntioideae</taxon>
        <taxon>Opuntia</taxon>
    </lineage>
</organism>
<reference evidence="7" key="1">
    <citation type="journal article" date="2013" name="J. Plant Res.">
        <title>Effect of fungi and light on seed germination of three Opuntia species from semiarid lands of central Mexico.</title>
        <authorList>
            <person name="Delgado-Sanchez P."/>
            <person name="Jimenez-Bremont J.F."/>
            <person name="Guerrero-Gonzalez Mde L."/>
            <person name="Flores J."/>
        </authorList>
    </citation>
    <scope>NUCLEOTIDE SEQUENCE</scope>
    <source>
        <tissue evidence="7">Cladode</tissue>
    </source>
</reference>
<keyword evidence="3" id="KW-0862">Zinc</keyword>
<reference evidence="7" key="2">
    <citation type="submission" date="2020-07" db="EMBL/GenBank/DDBJ databases">
        <authorList>
            <person name="Vera ALvarez R."/>
            <person name="Arias-Moreno D.M."/>
            <person name="Jimenez-Jacinto V."/>
            <person name="Jimenez-Bremont J.F."/>
            <person name="Swaminathan K."/>
            <person name="Moose S.P."/>
            <person name="Guerrero-Gonzalez M.L."/>
            <person name="Marino-Ramirez L."/>
            <person name="Landsman D."/>
            <person name="Rodriguez-Kessler M."/>
            <person name="Delgado-Sanchez P."/>
        </authorList>
    </citation>
    <scope>NUCLEOTIDE SEQUENCE</scope>
    <source>
        <tissue evidence="7">Cladode</tissue>
    </source>
</reference>
<dbReference type="SMART" id="SM00343">
    <property type="entry name" value="ZnF_C2HC"/>
    <property type="match status" value="1"/>
</dbReference>
<dbReference type="PROSITE" id="PS51999">
    <property type="entry name" value="ZF_GRF"/>
    <property type="match status" value="2"/>
</dbReference>
<evidence type="ECO:0000313" key="7">
    <source>
        <dbReference type="EMBL" id="MBA4633652.1"/>
    </source>
</evidence>